<evidence type="ECO:0000313" key="1">
    <source>
        <dbReference type="EMBL" id="KAK4007487.1"/>
    </source>
</evidence>
<organism evidence="1 2">
    <name type="scientific">Daphnia magna</name>
    <dbReference type="NCBI Taxonomy" id="35525"/>
    <lineage>
        <taxon>Eukaryota</taxon>
        <taxon>Metazoa</taxon>
        <taxon>Ecdysozoa</taxon>
        <taxon>Arthropoda</taxon>
        <taxon>Crustacea</taxon>
        <taxon>Branchiopoda</taxon>
        <taxon>Diplostraca</taxon>
        <taxon>Cladocera</taxon>
        <taxon>Anomopoda</taxon>
        <taxon>Daphniidae</taxon>
        <taxon>Daphnia</taxon>
    </lineage>
</organism>
<dbReference type="EMBL" id="JAOYFB010000002">
    <property type="protein sequence ID" value="KAK4007487.1"/>
    <property type="molecule type" value="Genomic_DNA"/>
</dbReference>
<reference evidence="1 2" key="1">
    <citation type="journal article" date="2023" name="Nucleic Acids Res.">
        <title>The hologenome of Daphnia magna reveals possible DNA methylation and microbiome-mediated evolution of the host genome.</title>
        <authorList>
            <person name="Chaturvedi A."/>
            <person name="Li X."/>
            <person name="Dhandapani V."/>
            <person name="Marshall H."/>
            <person name="Kissane S."/>
            <person name="Cuenca-Cambronero M."/>
            <person name="Asole G."/>
            <person name="Calvet F."/>
            <person name="Ruiz-Romero M."/>
            <person name="Marangio P."/>
            <person name="Guigo R."/>
            <person name="Rago D."/>
            <person name="Mirbahai L."/>
            <person name="Eastwood N."/>
            <person name="Colbourne J.K."/>
            <person name="Zhou J."/>
            <person name="Mallon E."/>
            <person name="Orsini L."/>
        </authorList>
    </citation>
    <scope>NUCLEOTIDE SEQUENCE [LARGE SCALE GENOMIC DNA]</scope>
    <source>
        <strain evidence="1">LRV0_1</strain>
    </source>
</reference>
<gene>
    <name evidence="1" type="ORF">OUZ56_012642</name>
</gene>
<accession>A0ABQ9Z3M3</accession>
<proteinExistence type="predicted"/>
<sequence>MEEVESTNPMQWCPIVNLFRIPRVQHVEKLVELTAILLSGLTSDELEERMYCKAKLIHHFGEEHPESSCLRLVQQELLSFCVRQCRPGFWLTCYPDEILGGSGIQIALRCMTISQVYGSQHHVNVFFCLRMNECSLHRCVLHAVGFCLLRSLYSCPSGNGFRSFFWKLYVCPKNIYHRHIGRQPVESNYFYIYVEFLTGDNNIGEDFRLALPASFLAFRLQYPFVSETMHSLKYRKSNQPVQGSVEDSELMVTDE</sequence>
<comment type="caution">
    <text evidence="1">The sequence shown here is derived from an EMBL/GenBank/DDBJ whole genome shotgun (WGS) entry which is preliminary data.</text>
</comment>
<name>A0ABQ9Z3M3_9CRUS</name>
<evidence type="ECO:0000313" key="2">
    <source>
        <dbReference type="Proteomes" id="UP001234178"/>
    </source>
</evidence>
<keyword evidence="2" id="KW-1185">Reference proteome</keyword>
<dbReference type="Proteomes" id="UP001234178">
    <property type="component" value="Unassembled WGS sequence"/>
</dbReference>
<protein>
    <submittedName>
        <fullName evidence="1">Uncharacterized protein</fullName>
    </submittedName>
</protein>